<dbReference type="GO" id="GO:0009055">
    <property type="term" value="F:electron transfer activity"/>
    <property type="evidence" value="ECO:0007669"/>
    <property type="project" value="InterPro"/>
</dbReference>
<keyword evidence="8" id="KW-1185">Reference proteome</keyword>
<evidence type="ECO:0000256" key="1">
    <source>
        <dbReference type="ARBA" id="ARBA00022617"/>
    </source>
</evidence>
<protein>
    <submittedName>
        <fullName evidence="7">Cytochrome c</fullName>
    </submittedName>
</protein>
<evidence type="ECO:0000256" key="5">
    <source>
        <dbReference type="SAM" id="Phobius"/>
    </source>
</evidence>
<keyword evidence="1 4" id="KW-0349">Heme</keyword>
<keyword evidence="3 4" id="KW-0408">Iron</keyword>
<dbReference type="InterPro" id="IPR009056">
    <property type="entry name" value="Cyt_c-like_dom"/>
</dbReference>
<keyword evidence="5" id="KW-0472">Membrane</keyword>
<dbReference type="AlphaFoldDB" id="A0A8J7MCA5"/>
<dbReference type="Pfam" id="PF13442">
    <property type="entry name" value="Cytochrome_CBB3"/>
    <property type="match status" value="1"/>
</dbReference>
<evidence type="ECO:0000259" key="6">
    <source>
        <dbReference type="PROSITE" id="PS51007"/>
    </source>
</evidence>
<dbReference type="GO" id="GO:0046872">
    <property type="term" value="F:metal ion binding"/>
    <property type="evidence" value="ECO:0007669"/>
    <property type="project" value="UniProtKB-KW"/>
</dbReference>
<dbReference type="Proteomes" id="UP000624703">
    <property type="component" value="Unassembled WGS sequence"/>
</dbReference>
<feature type="transmembrane region" description="Helical" evidence="5">
    <location>
        <begin position="6"/>
        <end position="23"/>
    </location>
</feature>
<name>A0A8J7MCA5_9BACT</name>
<keyword evidence="5" id="KW-0812">Transmembrane</keyword>
<evidence type="ECO:0000256" key="4">
    <source>
        <dbReference type="PROSITE-ProRule" id="PRU00433"/>
    </source>
</evidence>
<dbReference type="PROSITE" id="PS51007">
    <property type="entry name" value="CYTC"/>
    <property type="match status" value="1"/>
</dbReference>
<dbReference type="PANTHER" id="PTHR40394:SF2">
    <property type="entry name" value="QUINOL:CYTOCHROME C OXIDOREDUCTASE MEMBRANE PROTEIN"/>
    <property type="match status" value="1"/>
</dbReference>
<sequence length="209" mass="22918">MRYFLLAYTLIIVMVIGIFGFRGQKFSERPLRIFPDMDEQDYVKAQKPSLFFQDGMGARKPVVGTIPRGFEANAEDANGYGFTNGVGYYHTGQIDGTYGTGMPEELGLTAENTAAFLRRGQERYNISCLPCHGEAGDGKGIVAKIGITGVANLKLESFGSQTYPDGQMFNVVSHGVRQMSGYAANISTRDRWAIIAYVRALQTAANESK</sequence>
<evidence type="ECO:0000256" key="3">
    <source>
        <dbReference type="ARBA" id="ARBA00023004"/>
    </source>
</evidence>
<evidence type="ECO:0000313" key="7">
    <source>
        <dbReference type="EMBL" id="MBK1790401.1"/>
    </source>
</evidence>
<dbReference type="EMBL" id="JAENIM010000021">
    <property type="protein sequence ID" value="MBK1790401.1"/>
    <property type="molecule type" value="Genomic_DNA"/>
</dbReference>
<dbReference type="Gene3D" id="1.10.760.10">
    <property type="entry name" value="Cytochrome c-like domain"/>
    <property type="match status" value="1"/>
</dbReference>
<accession>A0A8J7MCA5</accession>
<keyword evidence="5" id="KW-1133">Transmembrane helix</keyword>
<dbReference type="SUPFAM" id="SSF46626">
    <property type="entry name" value="Cytochrome c"/>
    <property type="match status" value="1"/>
</dbReference>
<comment type="caution">
    <text evidence="7">The sequence shown here is derived from an EMBL/GenBank/DDBJ whole genome shotgun (WGS) entry which is preliminary data.</text>
</comment>
<dbReference type="RefSeq" id="WP_200310433.1">
    <property type="nucleotide sequence ID" value="NZ_JAENIM010000021.1"/>
</dbReference>
<evidence type="ECO:0000313" key="8">
    <source>
        <dbReference type="Proteomes" id="UP000624703"/>
    </source>
</evidence>
<dbReference type="GO" id="GO:0020037">
    <property type="term" value="F:heme binding"/>
    <property type="evidence" value="ECO:0007669"/>
    <property type="project" value="InterPro"/>
</dbReference>
<dbReference type="PANTHER" id="PTHR40394">
    <property type="entry name" value="LIPOPROTEIN-RELATED"/>
    <property type="match status" value="1"/>
</dbReference>
<reference evidence="7" key="1">
    <citation type="submission" date="2021-01" db="EMBL/GenBank/DDBJ databases">
        <title>Modified the classification status of verrucomicrobia.</title>
        <authorList>
            <person name="Feng X."/>
        </authorList>
    </citation>
    <scope>NUCLEOTIDE SEQUENCE</scope>
    <source>
        <strain evidence="7">_KCTC 22039</strain>
    </source>
</reference>
<organism evidence="7 8">
    <name type="scientific">Persicirhabdus sediminis</name>
    <dbReference type="NCBI Taxonomy" id="454144"/>
    <lineage>
        <taxon>Bacteria</taxon>
        <taxon>Pseudomonadati</taxon>
        <taxon>Verrucomicrobiota</taxon>
        <taxon>Verrucomicrobiia</taxon>
        <taxon>Verrucomicrobiales</taxon>
        <taxon>Verrucomicrobiaceae</taxon>
        <taxon>Persicirhabdus</taxon>
    </lineage>
</organism>
<gene>
    <name evidence="7" type="ORF">JIN82_04430</name>
</gene>
<proteinExistence type="predicted"/>
<feature type="domain" description="Cytochrome c" evidence="6">
    <location>
        <begin position="115"/>
        <end position="202"/>
    </location>
</feature>
<keyword evidence="2 4" id="KW-0479">Metal-binding</keyword>
<evidence type="ECO:0000256" key="2">
    <source>
        <dbReference type="ARBA" id="ARBA00022723"/>
    </source>
</evidence>
<dbReference type="InterPro" id="IPR036909">
    <property type="entry name" value="Cyt_c-like_dom_sf"/>
</dbReference>